<reference evidence="1 2" key="1">
    <citation type="submission" date="2013-02" db="EMBL/GenBank/DDBJ databases">
        <authorList>
            <person name="Harkins D.M."/>
            <person name="Durkin A.S."/>
            <person name="Brinkac L.M."/>
            <person name="Haft D.H."/>
            <person name="Selengut J.D."/>
            <person name="Sanka R."/>
            <person name="DePew J."/>
            <person name="Purushe J."/>
            <person name="Haake D.A."/>
            <person name="Matsunaga J."/>
            <person name="Vinetz J.M."/>
            <person name="Sutton G.G."/>
            <person name="Nierman W.C."/>
            <person name="Fouts D.E."/>
        </authorList>
    </citation>
    <scope>NUCLEOTIDE SEQUENCE [LARGE SCALE GENOMIC DNA]</scope>
    <source>
        <strain evidence="1 2">Ecochallenge</strain>
    </source>
</reference>
<dbReference type="AlphaFoldDB" id="N1UBP7"/>
<protein>
    <submittedName>
        <fullName evidence="1">Uncharacterized protein</fullName>
    </submittedName>
</protein>
<comment type="caution">
    <text evidence="1">The sequence shown here is derived from an EMBL/GenBank/DDBJ whole genome shotgun (WGS) entry which is preliminary data.</text>
</comment>
<name>N1UBP7_9LEPT</name>
<organism evidence="1 2">
    <name type="scientific">Leptospira weilii str. Ecochallenge</name>
    <dbReference type="NCBI Taxonomy" id="1049986"/>
    <lineage>
        <taxon>Bacteria</taxon>
        <taxon>Pseudomonadati</taxon>
        <taxon>Spirochaetota</taxon>
        <taxon>Spirochaetia</taxon>
        <taxon>Leptospirales</taxon>
        <taxon>Leptospiraceae</taxon>
        <taxon>Leptospira</taxon>
    </lineage>
</organism>
<accession>N1UBP7</accession>
<proteinExistence type="predicted"/>
<dbReference type="EMBL" id="AHMI02000236">
    <property type="protein sequence ID" value="EMY13465.1"/>
    <property type="molecule type" value="Genomic_DNA"/>
</dbReference>
<evidence type="ECO:0000313" key="2">
    <source>
        <dbReference type="Proteomes" id="UP000012249"/>
    </source>
</evidence>
<gene>
    <name evidence="1" type="ORF">LEP1GSC043_2020</name>
</gene>
<sequence length="43" mass="5241">MGLVMVKYGNHHKSRFYEQILELREFLLLENSFVFCYTELTLK</sequence>
<evidence type="ECO:0000313" key="1">
    <source>
        <dbReference type="EMBL" id="EMY13465.1"/>
    </source>
</evidence>
<dbReference type="Proteomes" id="UP000012249">
    <property type="component" value="Unassembled WGS sequence"/>
</dbReference>